<dbReference type="Gene3D" id="3.40.850.10">
    <property type="entry name" value="Kinesin motor domain"/>
    <property type="match status" value="1"/>
</dbReference>
<accession>A0A0G4IEM3</accession>
<reference evidence="1" key="1">
    <citation type="submission" date="2014-11" db="EMBL/GenBank/DDBJ databases">
        <authorList>
            <person name="Otto D Thomas"/>
            <person name="Naeem Raeece"/>
        </authorList>
    </citation>
    <scope>NUCLEOTIDE SEQUENCE</scope>
</reference>
<organism evidence="1">
    <name type="scientific">Chromera velia CCMP2878</name>
    <dbReference type="NCBI Taxonomy" id="1169474"/>
    <lineage>
        <taxon>Eukaryota</taxon>
        <taxon>Sar</taxon>
        <taxon>Alveolata</taxon>
        <taxon>Colpodellida</taxon>
        <taxon>Chromeraceae</taxon>
        <taxon>Chromera</taxon>
    </lineage>
</organism>
<dbReference type="InterPro" id="IPR032675">
    <property type="entry name" value="LRR_dom_sf"/>
</dbReference>
<evidence type="ECO:0008006" key="2">
    <source>
        <dbReference type="Google" id="ProtNLM"/>
    </source>
</evidence>
<dbReference type="VEuPathDB" id="CryptoDB:Cvel_13686"/>
<dbReference type="InterPro" id="IPR036961">
    <property type="entry name" value="Kinesin_motor_dom_sf"/>
</dbReference>
<name>A0A0G4IEM3_9ALVE</name>
<proteinExistence type="predicted"/>
<dbReference type="EMBL" id="CDMZ01005893">
    <property type="protein sequence ID" value="CEM55609.1"/>
    <property type="molecule type" value="Genomic_DNA"/>
</dbReference>
<protein>
    <recommendedName>
        <fullName evidence="2">Kinesin motor domain-containing protein</fullName>
    </recommendedName>
</protein>
<dbReference type="InterPro" id="IPR027417">
    <property type="entry name" value="P-loop_NTPase"/>
</dbReference>
<sequence length="360" mass="39784">MKGQTTTITNPDDGQKKDFTFDYSFWSYDGFEELEDGYGNLSPKPGCNFADQKKVFWDFGRDVLGNVISALSDQATGKLKRGQIAALSPAGGNYEETLATLKFADRVKLVHNSQAQDETLTMTAESPVTLKAPKALKRLRLTMQRLTDIPGLQTLGKLSRAILESNESLEALRLPLKLESLSLVRLERLKALEGLGGLKGLEDLQIRSLQRESLKLPEIGQTLQSLERILLDRCKELKHIETASDAEFGKENVKDTPMAFTLQIRGCVKLETLSPALYALHERGMQFEIDDDSKQSLKTPPREVAEREKGGGSILGYLEALFLDMQNSKGGKLEEGHSLKVTFVGHGRAGKSTLLRALCG</sequence>
<gene>
    <name evidence="1" type="ORF">Cvel_13686</name>
</gene>
<dbReference type="AlphaFoldDB" id="A0A0G4IEM3"/>
<evidence type="ECO:0000313" key="1">
    <source>
        <dbReference type="EMBL" id="CEM55609.1"/>
    </source>
</evidence>
<dbReference type="Gene3D" id="3.80.10.10">
    <property type="entry name" value="Ribonuclease Inhibitor"/>
    <property type="match status" value="1"/>
</dbReference>
<dbReference type="SUPFAM" id="SSF52540">
    <property type="entry name" value="P-loop containing nucleoside triphosphate hydrolases"/>
    <property type="match status" value="2"/>
</dbReference>
<dbReference type="SUPFAM" id="SSF52058">
    <property type="entry name" value="L domain-like"/>
    <property type="match status" value="1"/>
</dbReference>